<dbReference type="EMBL" id="SJPW01000010">
    <property type="protein sequence ID" value="TWU44724.1"/>
    <property type="molecule type" value="Genomic_DNA"/>
</dbReference>
<comment type="caution">
    <text evidence="2">The sequence shown here is derived from an EMBL/GenBank/DDBJ whole genome shotgun (WGS) entry which is preliminary data.</text>
</comment>
<protein>
    <submittedName>
        <fullName evidence="2">Uncharacterized protein</fullName>
    </submittedName>
</protein>
<dbReference type="Proteomes" id="UP000318288">
    <property type="component" value="Unassembled WGS sequence"/>
</dbReference>
<gene>
    <name evidence="2" type="ORF">Poly51_59930</name>
</gene>
<name>A0A5C6E862_9BACT</name>
<keyword evidence="1" id="KW-0732">Signal</keyword>
<evidence type="ECO:0000256" key="1">
    <source>
        <dbReference type="SAM" id="SignalP"/>
    </source>
</evidence>
<feature type="chain" id="PRO_5022865484" evidence="1">
    <location>
        <begin position="25"/>
        <end position="172"/>
    </location>
</feature>
<sequence precursor="true">MTYLNTLSLFLSLVVLGSGLPAEAGEDAEHTRTIDVPATYPGNWLQPQPPVPNLTSAFSISHDKEDGTIAIKNATPSISTAGDLHRPESVTAFADLGDRSILLAFPPDSKLYKTFSRNAVMTHGDARLPRFDVVGNLRYAAPIVNGKPQWLNPVPVLDVKTVRFFLVSPGTP</sequence>
<reference evidence="2 3" key="1">
    <citation type="submission" date="2019-02" db="EMBL/GenBank/DDBJ databases">
        <title>Deep-cultivation of Planctomycetes and their phenomic and genomic characterization uncovers novel biology.</title>
        <authorList>
            <person name="Wiegand S."/>
            <person name="Jogler M."/>
            <person name="Boedeker C."/>
            <person name="Pinto D."/>
            <person name="Vollmers J."/>
            <person name="Rivas-Marin E."/>
            <person name="Kohn T."/>
            <person name="Peeters S.H."/>
            <person name="Heuer A."/>
            <person name="Rast P."/>
            <person name="Oberbeckmann S."/>
            <person name="Bunk B."/>
            <person name="Jeske O."/>
            <person name="Meyerdierks A."/>
            <person name="Storesund J.E."/>
            <person name="Kallscheuer N."/>
            <person name="Luecker S."/>
            <person name="Lage O.M."/>
            <person name="Pohl T."/>
            <person name="Merkel B.J."/>
            <person name="Hornburger P."/>
            <person name="Mueller R.-W."/>
            <person name="Bruemmer F."/>
            <person name="Labrenz M."/>
            <person name="Spormann A.M."/>
            <person name="Op Den Camp H."/>
            <person name="Overmann J."/>
            <person name="Amann R."/>
            <person name="Jetten M.S.M."/>
            <person name="Mascher T."/>
            <person name="Medema M.H."/>
            <person name="Devos D.P."/>
            <person name="Kaster A.-K."/>
            <person name="Ovreas L."/>
            <person name="Rohde M."/>
            <person name="Galperin M.Y."/>
            <person name="Jogler C."/>
        </authorList>
    </citation>
    <scope>NUCLEOTIDE SEQUENCE [LARGE SCALE GENOMIC DNA]</scope>
    <source>
        <strain evidence="2 3">Poly51</strain>
    </source>
</reference>
<feature type="signal peptide" evidence="1">
    <location>
        <begin position="1"/>
        <end position="24"/>
    </location>
</feature>
<keyword evidence="3" id="KW-1185">Reference proteome</keyword>
<evidence type="ECO:0000313" key="3">
    <source>
        <dbReference type="Proteomes" id="UP000318288"/>
    </source>
</evidence>
<dbReference type="RefSeq" id="WP_186775886.1">
    <property type="nucleotide sequence ID" value="NZ_SJPW01000010.1"/>
</dbReference>
<proteinExistence type="predicted"/>
<dbReference type="AlphaFoldDB" id="A0A5C6E862"/>
<accession>A0A5C6E862</accession>
<organism evidence="2 3">
    <name type="scientific">Rubripirellula tenax</name>
    <dbReference type="NCBI Taxonomy" id="2528015"/>
    <lineage>
        <taxon>Bacteria</taxon>
        <taxon>Pseudomonadati</taxon>
        <taxon>Planctomycetota</taxon>
        <taxon>Planctomycetia</taxon>
        <taxon>Pirellulales</taxon>
        <taxon>Pirellulaceae</taxon>
        <taxon>Rubripirellula</taxon>
    </lineage>
</organism>
<evidence type="ECO:0000313" key="2">
    <source>
        <dbReference type="EMBL" id="TWU44724.1"/>
    </source>
</evidence>